<comment type="similarity">
    <text evidence="3">Belongs to the CENP-I/CTF3 family.</text>
</comment>
<dbReference type="GO" id="GO:0000070">
    <property type="term" value="P:mitotic sister chromatid segregation"/>
    <property type="evidence" value="ECO:0007669"/>
    <property type="project" value="TreeGrafter"/>
</dbReference>
<keyword evidence="9" id="KW-1185">Reference proteome</keyword>
<evidence type="ECO:0000256" key="6">
    <source>
        <dbReference type="ARBA" id="ARBA00023328"/>
    </source>
</evidence>
<dbReference type="STRING" id="1163406.A0A0L0NJQ6"/>
<evidence type="ECO:0000256" key="5">
    <source>
        <dbReference type="ARBA" id="ARBA00023242"/>
    </source>
</evidence>
<dbReference type="PANTHER" id="PTHR48208">
    <property type="entry name" value="CENTROMERE PROTEIN I"/>
    <property type="match status" value="1"/>
</dbReference>
<gene>
    <name evidence="8" type="ORF">TOPH_01801</name>
</gene>
<dbReference type="PANTHER" id="PTHR48208:SF2">
    <property type="entry name" value="CENTROMERE PROTEIN I"/>
    <property type="match status" value="1"/>
</dbReference>
<evidence type="ECO:0000256" key="4">
    <source>
        <dbReference type="ARBA" id="ARBA00022454"/>
    </source>
</evidence>
<keyword evidence="4" id="KW-0158">Chromosome</keyword>
<keyword evidence="6" id="KW-0137">Centromere</keyword>
<proteinExistence type="inferred from homology"/>
<evidence type="ECO:0000256" key="2">
    <source>
        <dbReference type="ARBA" id="ARBA00004584"/>
    </source>
</evidence>
<dbReference type="CDD" id="cd22647">
    <property type="entry name" value="CTF3_NTD_HEAT"/>
    <property type="match status" value="1"/>
</dbReference>
<dbReference type="AlphaFoldDB" id="A0A0L0NJQ6"/>
<evidence type="ECO:0000256" key="1">
    <source>
        <dbReference type="ARBA" id="ARBA00004123"/>
    </source>
</evidence>
<organism evidence="8 9">
    <name type="scientific">Tolypocladium ophioglossoides (strain CBS 100239)</name>
    <name type="common">Snaketongue truffleclub</name>
    <name type="synonym">Elaphocordyceps ophioglossoides</name>
    <dbReference type="NCBI Taxonomy" id="1163406"/>
    <lineage>
        <taxon>Eukaryota</taxon>
        <taxon>Fungi</taxon>
        <taxon>Dikarya</taxon>
        <taxon>Ascomycota</taxon>
        <taxon>Pezizomycotina</taxon>
        <taxon>Sordariomycetes</taxon>
        <taxon>Hypocreomycetidae</taxon>
        <taxon>Hypocreales</taxon>
        <taxon>Ophiocordycipitaceae</taxon>
        <taxon>Tolypocladium</taxon>
    </lineage>
</organism>
<dbReference type="EMBL" id="LFRF01000003">
    <property type="protein sequence ID" value="KND93965.1"/>
    <property type="molecule type" value="Genomic_DNA"/>
</dbReference>
<name>A0A0L0NJQ6_TOLOC</name>
<feature type="region of interest" description="Disordered" evidence="7">
    <location>
        <begin position="705"/>
        <end position="734"/>
    </location>
</feature>
<evidence type="ECO:0000313" key="8">
    <source>
        <dbReference type="EMBL" id="KND93965.1"/>
    </source>
</evidence>
<evidence type="ECO:0000256" key="7">
    <source>
        <dbReference type="SAM" id="MobiDB-lite"/>
    </source>
</evidence>
<reference evidence="8 9" key="1">
    <citation type="journal article" date="2015" name="BMC Genomics">
        <title>The genome of the truffle-parasite Tolypocladium ophioglossoides and the evolution of antifungal peptaibiotics.</title>
        <authorList>
            <person name="Quandt C.A."/>
            <person name="Bushley K.E."/>
            <person name="Spatafora J.W."/>
        </authorList>
    </citation>
    <scope>NUCLEOTIDE SEQUENCE [LARGE SCALE GENOMIC DNA]</scope>
    <source>
        <strain evidence="8 9">CBS 100239</strain>
    </source>
</reference>
<sequence length="734" mass="80081">MAAASDDDINLVLQDIVAASRVPPKSRPSSVKPAVANLASLAYERGLPPSALAQLVDVVAAPSLLDQASIGALIRNLYPAGAVPRDAVLRVVAALGHGALKPSLGVQAALLRWLVLVFHVLGGRAELGRAYPVLFNLLDTAAIRPRLAHLLALITRRKHVRPFRIQALLNLSRQTGNDASLVGLLRVFKDYYPEIIVGEAVRGKASAFKHPDAQWRARLDEIQAAHLQRTADRASAPHDGFRVHRPLNRTQRDGRVPAVHTSHATEDSVTLEEIEGAASFVRHLDRLELPNQLVAVLADPLLQKLLLLRPAAEAHRRVANWLGAVLRDVLHGDADEGALWEVLEVVRDFVVRTKTLPPVLLGFFARFFALWSGAGRRELVFDVLGHAPFHDFQELYTHIFQPLEAAIQDNTSDTLLALLALYTTLLHHWTTLLLSSAPLPPHASASINALVRHVSLLALTLLQTRPGVATESAILSFYEQSVRLVTHAQLAPFIRIELPPPPLVYNLLFSGSLATLSRLCAVLAAYKRGFEDAMATRAARHHGGGGSPRIDALEYDRAYVNTYNGFLMDACNCFWRARAFSDDSANARGCMLPRTTVAALTAYVPAVDKAFALASLFSLSHAPALCLQSIRRVRELEDAAMETDRSIRARHAGPVTQSSLSRLATAGGIRLSWQEYRIDVLETLSERGLPGVAELLKNTMTVLKNSMEGRSSTQGTRSHVASTQRMGPQGLSSQ</sequence>
<comment type="subcellular location">
    <subcellularLocation>
        <location evidence="2">Chromosome</location>
        <location evidence="2">Centromere</location>
    </subcellularLocation>
    <subcellularLocation>
        <location evidence="1">Nucleus</location>
    </subcellularLocation>
</comment>
<evidence type="ECO:0000313" key="9">
    <source>
        <dbReference type="Proteomes" id="UP000036947"/>
    </source>
</evidence>
<comment type="caution">
    <text evidence="8">The sequence shown here is derived from an EMBL/GenBank/DDBJ whole genome shotgun (WGS) entry which is preliminary data.</text>
</comment>
<dbReference type="Pfam" id="PF07778">
    <property type="entry name" value="CENP-I"/>
    <property type="match status" value="1"/>
</dbReference>
<accession>A0A0L0NJQ6</accession>
<dbReference type="GO" id="GO:0034080">
    <property type="term" value="P:CENP-A containing chromatin assembly"/>
    <property type="evidence" value="ECO:0007669"/>
    <property type="project" value="TreeGrafter"/>
</dbReference>
<dbReference type="OrthoDB" id="6347512at2759"/>
<protein>
    <submittedName>
        <fullName evidence="8">Centromere protein I</fullName>
    </submittedName>
</protein>
<dbReference type="InterPro" id="IPR012485">
    <property type="entry name" value="CENP-I"/>
</dbReference>
<keyword evidence="5" id="KW-0539">Nucleus</keyword>
<evidence type="ECO:0000256" key="3">
    <source>
        <dbReference type="ARBA" id="ARBA00005470"/>
    </source>
</evidence>
<dbReference type="Proteomes" id="UP000036947">
    <property type="component" value="Unassembled WGS sequence"/>
</dbReference>
<dbReference type="GO" id="GO:0005634">
    <property type="term" value="C:nucleus"/>
    <property type="evidence" value="ECO:0007669"/>
    <property type="project" value="UniProtKB-SubCell"/>
</dbReference>
<dbReference type="GO" id="GO:0000939">
    <property type="term" value="C:inner kinetochore"/>
    <property type="evidence" value="ECO:0007669"/>
    <property type="project" value="TreeGrafter"/>
</dbReference>